<reference evidence="1 2" key="1">
    <citation type="submission" date="2019-08" db="EMBL/GenBank/DDBJ databases">
        <title>Bradyrhizobium hipponensis sp. nov., a rhizobium isolated from a Lupinus angustifolius root nodule in Tunisia.</title>
        <authorList>
            <person name="Off K."/>
            <person name="Rejili M."/>
            <person name="Mars M."/>
            <person name="Brachmann A."/>
            <person name="Marin M."/>
        </authorList>
    </citation>
    <scope>NUCLEOTIDE SEQUENCE [LARGE SCALE GENOMIC DNA]</scope>
    <source>
        <strain evidence="2">aSej3</strain>
    </source>
</reference>
<gene>
    <name evidence="1" type="ORF">FXV83_00385</name>
</gene>
<protein>
    <submittedName>
        <fullName evidence="1">Uncharacterized protein</fullName>
    </submittedName>
</protein>
<sequence>MATLSQLIAAIAAAEGIDAERVTAIGRAVREHGLVRTSGRGTSAAQMEERDAANLLIATNTADTARTAPAAVLQYRALQAKRDKRTSEFGSELEELISAAKREVLADYVTKMIAVVGARGHILGKRRYPNEAYQFELTFEKPIPSVFVHIGASHARPDVILFSDRREPPIKAGGDRRESTRITQRTILAVANVLRT</sequence>
<dbReference type="EMBL" id="VSTH01000003">
    <property type="protein sequence ID" value="TYO68494.1"/>
    <property type="molecule type" value="Genomic_DNA"/>
</dbReference>
<organism evidence="1 2">
    <name type="scientific">Bradyrhizobium hipponense</name>
    <dbReference type="NCBI Taxonomy" id="2605638"/>
    <lineage>
        <taxon>Bacteria</taxon>
        <taxon>Pseudomonadati</taxon>
        <taxon>Pseudomonadota</taxon>
        <taxon>Alphaproteobacteria</taxon>
        <taxon>Hyphomicrobiales</taxon>
        <taxon>Nitrobacteraceae</taxon>
        <taxon>Bradyrhizobium</taxon>
    </lineage>
</organism>
<evidence type="ECO:0000313" key="2">
    <source>
        <dbReference type="Proteomes" id="UP000324797"/>
    </source>
</evidence>
<dbReference type="AlphaFoldDB" id="A0A5S4YY12"/>
<proteinExistence type="predicted"/>
<dbReference type="Proteomes" id="UP000324797">
    <property type="component" value="Unassembled WGS sequence"/>
</dbReference>
<dbReference type="RefSeq" id="WP_148736683.1">
    <property type="nucleotide sequence ID" value="NZ_VSTH01000003.1"/>
</dbReference>
<name>A0A5S4YY12_9BRAD</name>
<comment type="caution">
    <text evidence="1">The sequence shown here is derived from an EMBL/GenBank/DDBJ whole genome shotgun (WGS) entry which is preliminary data.</text>
</comment>
<keyword evidence="2" id="KW-1185">Reference proteome</keyword>
<accession>A0A5S4YY12</accession>
<evidence type="ECO:0000313" key="1">
    <source>
        <dbReference type="EMBL" id="TYO68494.1"/>
    </source>
</evidence>